<accession>A0A318YRY4</accession>
<keyword evidence="2" id="KW-1185">Reference proteome</keyword>
<proteinExistence type="predicted"/>
<reference evidence="1" key="1">
    <citation type="submission" date="2016-12" db="EMBL/GenBank/DDBJ databases">
        <title>The genomes of Aspergillus section Nigri reveals drivers in fungal speciation.</title>
        <authorList>
            <consortium name="DOE Joint Genome Institute"/>
            <person name="Vesth T.C."/>
            <person name="Nybo J."/>
            <person name="Theobald S."/>
            <person name="Brandl J."/>
            <person name="Frisvad J.C."/>
            <person name="Nielsen K.F."/>
            <person name="Lyhne E.K."/>
            <person name="Kogle M.E."/>
            <person name="Kuo A."/>
            <person name="Riley R."/>
            <person name="Clum A."/>
            <person name="Nolan M."/>
            <person name="Lipzen A."/>
            <person name="Salamov A."/>
            <person name="Henrissat B."/>
            <person name="Wiebenga A."/>
            <person name="De Vries R.P."/>
            <person name="Grigoriev I.V."/>
            <person name="Mortensen U.H."/>
            <person name="Andersen M.R."/>
            <person name="Baker S.E."/>
        </authorList>
    </citation>
    <scope>NUCLEOTIDE SEQUENCE [LARGE SCALE GENOMIC DNA]</scope>
    <source>
        <strain evidence="1">CBS 115656</strain>
    </source>
</reference>
<dbReference type="Proteomes" id="UP000247647">
    <property type="component" value="Unassembled WGS sequence"/>
</dbReference>
<name>A0A318YRY4_ASPNB</name>
<dbReference type="GeneID" id="37125181"/>
<gene>
    <name evidence="1" type="ORF">BO87DRAFT_374162</name>
</gene>
<organism evidence="1 2">
    <name type="scientific">Aspergillus neoniger (strain CBS 115656)</name>
    <dbReference type="NCBI Taxonomy" id="1448310"/>
    <lineage>
        <taxon>Eukaryota</taxon>
        <taxon>Fungi</taxon>
        <taxon>Dikarya</taxon>
        <taxon>Ascomycota</taxon>
        <taxon>Pezizomycotina</taxon>
        <taxon>Eurotiomycetes</taxon>
        <taxon>Eurotiomycetidae</taxon>
        <taxon>Eurotiales</taxon>
        <taxon>Aspergillaceae</taxon>
        <taxon>Aspergillus</taxon>
        <taxon>Aspergillus subgen. Circumdati</taxon>
    </lineage>
</organism>
<protein>
    <submittedName>
        <fullName evidence="1">Uncharacterized protein</fullName>
    </submittedName>
</protein>
<evidence type="ECO:0000313" key="2">
    <source>
        <dbReference type="Proteomes" id="UP000247647"/>
    </source>
</evidence>
<dbReference type="RefSeq" id="XP_025482614.1">
    <property type="nucleotide sequence ID" value="XM_025622725.1"/>
</dbReference>
<sequence length="81" mass="8872">MFNKPPRPPATDPHQFSHCTLKATSIANPTVGGCFNIGTPSGTSIFVYKERSAPRALKCFYCNNTKRHASTYASVTSHHSM</sequence>
<dbReference type="PROSITE" id="PS51257">
    <property type="entry name" value="PROKAR_LIPOPROTEIN"/>
    <property type="match status" value="1"/>
</dbReference>
<dbReference type="EMBL" id="KZ821451">
    <property type="protein sequence ID" value="PYH37136.1"/>
    <property type="molecule type" value="Genomic_DNA"/>
</dbReference>
<dbReference type="AlphaFoldDB" id="A0A318YRY4"/>
<evidence type="ECO:0000313" key="1">
    <source>
        <dbReference type="EMBL" id="PYH37136.1"/>
    </source>
</evidence>